<feature type="compositionally biased region" description="Basic residues" evidence="1">
    <location>
        <begin position="237"/>
        <end position="254"/>
    </location>
</feature>
<reference evidence="3" key="1">
    <citation type="journal article" date="2016" name="Ticks Tick Borne Dis.">
        <title>De novo assembly and annotation of the salivary gland transcriptome of Rhipicephalus appendiculatus male and female ticks during blood feeding.</title>
        <authorList>
            <person name="de Castro M.H."/>
            <person name="de Klerk D."/>
            <person name="Pienaar R."/>
            <person name="Latif A.A."/>
            <person name="Rees D.J."/>
            <person name="Mans B.J."/>
        </authorList>
    </citation>
    <scope>NUCLEOTIDE SEQUENCE</scope>
    <source>
        <tissue evidence="3">Salivary glands</tissue>
    </source>
</reference>
<dbReference type="GO" id="GO:0008237">
    <property type="term" value="F:metallopeptidase activity"/>
    <property type="evidence" value="ECO:0007669"/>
    <property type="project" value="InterPro"/>
</dbReference>
<evidence type="ECO:0000256" key="1">
    <source>
        <dbReference type="SAM" id="MobiDB-lite"/>
    </source>
</evidence>
<accession>A0A131Z6M5</accession>
<dbReference type="EMBL" id="GEDV01002471">
    <property type="protein sequence ID" value="JAP86086.1"/>
    <property type="molecule type" value="Transcribed_RNA"/>
</dbReference>
<dbReference type="InterPro" id="IPR024079">
    <property type="entry name" value="MetalloPept_cat_dom_sf"/>
</dbReference>
<evidence type="ECO:0000256" key="2">
    <source>
        <dbReference type="SAM" id="SignalP"/>
    </source>
</evidence>
<name>A0A131Z6M5_RHIAP</name>
<feature type="chain" id="PRO_5007286808" evidence="2">
    <location>
        <begin position="22"/>
        <end position="254"/>
    </location>
</feature>
<proteinExistence type="predicted"/>
<protein>
    <submittedName>
        <fullName evidence="3">28 kDa Metastriate family member</fullName>
    </submittedName>
</protein>
<dbReference type="AlphaFoldDB" id="A0A131Z6M5"/>
<organism evidence="3">
    <name type="scientific">Rhipicephalus appendiculatus</name>
    <name type="common">Brown ear tick</name>
    <dbReference type="NCBI Taxonomy" id="34631"/>
    <lineage>
        <taxon>Eukaryota</taxon>
        <taxon>Metazoa</taxon>
        <taxon>Ecdysozoa</taxon>
        <taxon>Arthropoda</taxon>
        <taxon>Chelicerata</taxon>
        <taxon>Arachnida</taxon>
        <taxon>Acari</taxon>
        <taxon>Parasitiformes</taxon>
        <taxon>Ixodida</taxon>
        <taxon>Ixodoidea</taxon>
        <taxon>Ixodidae</taxon>
        <taxon>Rhipicephalinae</taxon>
        <taxon>Rhipicephalus</taxon>
        <taxon>Rhipicephalus</taxon>
    </lineage>
</organism>
<feature type="signal peptide" evidence="2">
    <location>
        <begin position="1"/>
        <end position="21"/>
    </location>
</feature>
<keyword evidence="2" id="KW-0732">Signal</keyword>
<sequence length="254" mass="28449">MRTLYAVAVFALWQYLGFAIAQVATVNPIGNGVVVNASIFYDDKYAAWHKEKKPDLDISEDLRNVVFLAQEYFRNNSIMVNFSILTVENRSDYLVKLNNKSIDGKKTLQNMTTFALSRQAPNNSIYYHFSGYRIQTDLEANISQSYGVSGIATNGTFCTQPSAAILVYYPGSNNSRAFVNITAITFGVTGGIHFTDTDKETMNATFAKCATSKKARRQESPKGKRKDKGTGKNTSKDKKKQTNQKRNQKTVRKN</sequence>
<feature type="region of interest" description="Disordered" evidence="1">
    <location>
        <begin position="208"/>
        <end position="254"/>
    </location>
</feature>
<feature type="compositionally biased region" description="Basic and acidic residues" evidence="1">
    <location>
        <begin position="217"/>
        <end position="236"/>
    </location>
</feature>
<evidence type="ECO:0000313" key="3">
    <source>
        <dbReference type="EMBL" id="JAP86086.1"/>
    </source>
</evidence>
<dbReference type="Gene3D" id="3.40.390.10">
    <property type="entry name" value="Collagenase (Catalytic Domain)"/>
    <property type="match status" value="1"/>
</dbReference>